<dbReference type="SUPFAM" id="SSF53850">
    <property type="entry name" value="Periplasmic binding protein-like II"/>
    <property type="match status" value="1"/>
</dbReference>
<dbReference type="Gene3D" id="3.10.105.10">
    <property type="entry name" value="Dipeptide-binding Protein, Domain 3"/>
    <property type="match status" value="1"/>
</dbReference>
<dbReference type="PANTHER" id="PTHR30290">
    <property type="entry name" value="PERIPLASMIC BINDING COMPONENT OF ABC TRANSPORTER"/>
    <property type="match status" value="1"/>
</dbReference>
<dbReference type="EMBL" id="LGLN01000093">
    <property type="protein sequence ID" value="KPC24180.1"/>
    <property type="molecule type" value="Genomic_DNA"/>
</dbReference>
<accession>A0A0N0X8T8</accession>
<dbReference type="InterPro" id="IPR039424">
    <property type="entry name" value="SBP_5"/>
</dbReference>
<dbReference type="AlphaFoldDB" id="A0A0N0X8T8"/>
<proteinExistence type="predicted"/>
<sequence>MTTTLQKVDPSQSWDMLIAGDYDISVMYWTNDILDPDQKTTFVLGHDTNNNYMTRYKNDKVKELVAAARVEMDPKKREQMYIDLQKMAKADVNWIDLYYSPYISVSRKNIEHFGQNPLGRFTLEETVKK</sequence>
<name>A0A0N0X8T8_PSESX</name>
<dbReference type="GO" id="GO:1904680">
    <property type="term" value="F:peptide transmembrane transporter activity"/>
    <property type="evidence" value="ECO:0007669"/>
    <property type="project" value="TreeGrafter"/>
</dbReference>
<reference evidence="1 2" key="1">
    <citation type="submission" date="2015-07" db="EMBL/GenBank/DDBJ databases">
        <authorList>
            <person name="Noorani M."/>
        </authorList>
    </citation>
    <scope>NUCLEOTIDE SEQUENCE [LARGE SCALE GENOMIC DNA]</scope>
    <source>
        <strain evidence="1 2">0788_9</strain>
    </source>
</reference>
<protein>
    <submittedName>
        <fullName evidence="1">Peptide ABC transporter periplasmic peptide-binding protein</fullName>
    </submittedName>
</protein>
<evidence type="ECO:0000313" key="1">
    <source>
        <dbReference type="EMBL" id="KPC24180.1"/>
    </source>
</evidence>
<dbReference type="GO" id="GO:0015833">
    <property type="term" value="P:peptide transport"/>
    <property type="evidence" value="ECO:0007669"/>
    <property type="project" value="TreeGrafter"/>
</dbReference>
<reference evidence="1 2" key="2">
    <citation type="submission" date="2015-10" db="EMBL/GenBank/DDBJ databases">
        <title>Comparative genomics and high-throughput reverse genetic screens identify a new phytobacterial MAMP and an Arabidopsis receptor required for immune elicitation.</title>
        <authorList>
            <person name="Mott G.A."/>
            <person name="Thakur S."/>
            <person name="Wang P.W."/>
            <person name="Desveaux D."/>
            <person name="Guttman D.S."/>
        </authorList>
    </citation>
    <scope>NUCLEOTIDE SEQUENCE [LARGE SCALE GENOMIC DNA]</scope>
    <source>
        <strain evidence="1 2">0788_9</strain>
    </source>
</reference>
<comment type="caution">
    <text evidence="1">The sequence shown here is derived from an EMBL/GenBank/DDBJ whole genome shotgun (WGS) entry which is preliminary data.</text>
</comment>
<gene>
    <name evidence="1" type="ORF">ABJ99_5045</name>
</gene>
<organism evidence="1 2">
    <name type="scientific">Pseudomonas syringae pv. cilantro</name>
    <dbReference type="NCBI Taxonomy" id="81035"/>
    <lineage>
        <taxon>Bacteria</taxon>
        <taxon>Pseudomonadati</taxon>
        <taxon>Pseudomonadota</taxon>
        <taxon>Gammaproteobacteria</taxon>
        <taxon>Pseudomonadales</taxon>
        <taxon>Pseudomonadaceae</taxon>
        <taxon>Pseudomonas</taxon>
        <taxon>Pseudomonas syringae</taxon>
    </lineage>
</organism>
<dbReference type="Gene3D" id="3.40.190.10">
    <property type="entry name" value="Periplasmic binding protein-like II"/>
    <property type="match status" value="1"/>
</dbReference>
<evidence type="ECO:0000313" key="2">
    <source>
        <dbReference type="Proteomes" id="UP000037891"/>
    </source>
</evidence>
<dbReference type="Proteomes" id="UP000037891">
    <property type="component" value="Unassembled WGS sequence"/>
</dbReference>
<dbReference type="PATRIC" id="fig|81035.3.peg.5424"/>